<dbReference type="eggNOG" id="arCOG03065">
    <property type="taxonomic scope" value="Archaea"/>
</dbReference>
<dbReference type="CDD" id="cd00090">
    <property type="entry name" value="HTH_ARSR"/>
    <property type="match status" value="1"/>
</dbReference>
<dbReference type="InterPro" id="IPR011991">
    <property type="entry name" value="ArsR-like_HTH"/>
</dbReference>
<protein>
    <submittedName>
        <fullName evidence="1">Transcriptional regulator, ArsR family protein</fullName>
    </submittedName>
</protein>
<evidence type="ECO:0000313" key="4">
    <source>
        <dbReference type="Proteomes" id="UP000011645"/>
    </source>
</evidence>
<evidence type="ECO:0000313" key="1">
    <source>
        <dbReference type="EMBL" id="ADJ17020.1"/>
    </source>
</evidence>
<name>D8JCB3_HALJB</name>
<proteinExistence type="predicted"/>
<reference evidence="1 3" key="1">
    <citation type="journal article" date="2010" name="J. Bacteriol.">
        <title>Complete genome sequence of Halalkalicoccus jeotgali B3(T), an extremely halophilic archaeon.</title>
        <authorList>
            <person name="Roh S.W."/>
            <person name="Nam Y.D."/>
            <person name="Nam S.H."/>
            <person name="Choi S.H."/>
            <person name="Park H.S."/>
            <person name="Bae J.W."/>
        </authorList>
    </citation>
    <scope>NUCLEOTIDE SEQUENCE [LARGE SCALE GENOMIC DNA]</scope>
    <source>
        <strain evidence="1">B3</strain>
        <strain evidence="3">DSM 18796 / CECT 7217 / JCM 14584 / KCTC 4019 / B3</strain>
        <plasmid evidence="3">2</plasmid>
    </source>
</reference>
<dbReference type="Proteomes" id="UP000011645">
    <property type="component" value="Unassembled WGS sequence"/>
</dbReference>
<dbReference type="Proteomes" id="UP000000390">
    <property type="component" value="Plasmid 2"/>
</dbReference>
<gene>
    <name evidence="1" type="ordered locus">HacjB3_18388</name>
    <name evidence="2" type="ORF">C497_06529</name>
</gene>
<dbReference type="Gene3D" id="1.10.10.10">
    <property type="entry name" value="Winged helix-like DNA-binding domain superfamily/Winged helix DNA-binding domain"/>
    <property type="match status" value="1"/>
</dbReference>
<geneLocation type="plasmid" evidence="1 3">
    <name>2</name>
</geneLocation>
<dbReference type="InterPro" id="IPR036388">
    <property type="entry name" value="WH-like_DNA-bd_sf"/>
</dbReference>
<accession>D8JCB3</accession>
<dbReference type="AlphaFoldDB" id="D8JCB3"/>
<reference evidence="2 4" key="2">
    <citation type="journal article" date="2014" name="PLoS Genet.">
        <title>Phylogenetically driven sequencing of extremely halophilic archaea reveals strategies for static and dynamic osmo-response.</title>
        <authorList>
            <person name="Becker E.A."/>
            <person name="Seitzer P.M."/>
            <person name="Tritt A."/>
            <person name="Larsen D."/>
            <person name="Krusor M."/>
            <person name="Yao A.I."/>
            <person name="Wu D."/>
            <person name="Madern D."/>
            <person name="Eisen J.A."/>
            <person name="Darling A.E."/>
            <person name="Facciotti M.T."/>
        </authorList>
    </citation>
    <scope>NUCLEOTIDE SEQUENCE [LARGE SCALE GENOMIC DNA]</scope>
    <source>
        <strain evidence="2">B3</strain>
        <strain evidence="4">DSM 18796 / CECT 7217 / JCM 14584 / KCTC 4019 / B3</strain>
    </source>
</reference>
<dbReference type="KEGG" id="hje:HacjB3_18388"/>
<keyword evidence="4" id="KW-1185">Reference proteome</keyword>
<evidence type="ECO:0000313" key="3">
    <source>
        <dbReference type="Proteomes" id="UP000000390"/>
    </source>
</evidence>
<keyword evidence="1" id="KW-0614">Plasmid</keyword>
<dbReference type="SUPFAM" id="SSF46785">
    <property type="entry name" value="Winged helix' DNA-binding domain"/>
    <property type="match status" value="1"/>
</dbReference>
<dbReference type="OrthoDB" id="311452at2157"/>
<dbReference type="EMBL" id="CP002064">
    <property type="protein sequence ID" value="ADJ17020.1"/>
    <property type="molecule type" value="Genomic_DNA"/>
</dbReference>
<evidence type="ECO:0000313" key="2">
    <source>
        <dbReference type="EMBL" id="ELY38817.1"/>
    </source>
</evidence>
<sequence length="157" mass="17885">MYRVLGSYTTTTIPYYKQNLHDSKTWNCGTSLILTAGEDSMKQVDENVREIGALLADETTQQILIETTTEPMSANELSDACDVSPQTIYRRLEDLNEYDMIAEEVNLDDGGHHYKVYTATLDSVVIKLTSEGFELDLSLREQMAARFTQFIDEVRNR</sequence>
<dbReference type="InterPro" id="IPR036390">
    <property type="entry name" value="WH_DNA-bd_sf"/>
</dbReference>
<dbReference type="PATRIC" id="fig|795797.18.peg.3569"/>
<dbReference type="HOGENOM" id="CLU_124803_4_1_2"/>
<organism evidence="1 3">
    <name type="scientific">Halalkalicoccus jeotgali (strain DSM 18796 / CECT 7217 / JCM 14584 / KCTC 4019 / B3)</name>
    <dbReference type="NCBI Taxonomy" id="795797"/>
    <lineage>
        <taxon>Archaea</taxon>
        <taxon>Methanobacteriati</taxon>
        <taxon>Methanobacteriota</taxon>
        <taxon>Stenosarchaea group</taxon>
        <taxon>Halobacteria</taxon>
        <taxon>Halobacteriales</taxon>
        <taxon>Halococcaceae</taxon>
        <taxon>Halalkalicoccus</taxon>
    </lineage>
</organism>
<dbReference type="EMBL" id="AOHV01000019">
    <property type="protein sequence ID" value="ELY38817.1"/>
    <property type="molecule type" value="Genomic_DNA"/>
</dbReference>
<dbReference type="Pfam" id="PF12840">
    <property type="entry name" value="HTH_20"/>
    <property type="match status" value="1"/>
</dbReference>